<evidence type="ECO:0000313" key="1">
    <source>
        <dbReference type="EMBL" id="PQD94395.1"/>
    </source>
</evidence>
<sequence>MKSEKDKYKTVRIHPEDYRDLRVMAYHKHLTMVDCVSYLINEEKRRILEDKIDTLEVIPFINIHHKELFIKYVGTFPWDIRDTHNLVIFYTYAALGIIKEDKYSNWQRDWEDTIYESKSSGQFSELDEKGKQLVEFASVVLKADHEAIVKVLLNIDDSNLSIAKAMVRLKFNGIEKLVI</sequence>
<dbReference type="EMBL" id="PKOZ01000010">
    <property type="protein sequence ID" value="PQD94395.1"/>
    <property type="molecule type" value="Genomic_DNA"/>
</dbReference>
<proteinExistence type="predicted"/>
<organism evidence="1 2">
    <name type="scientific">Pradoshia eiseniae</name>
    <dbReference type="NCBI Taxonomy" id="2064768"/>
    <lineage>
        <taxon>Bacteria</taxon>
        <taxon>Bacillati</taxon>
        <taxon>Bacillota</taxon>
        <taxon>Bacilli</taxon>
        <taxon>Bacillales</taxon>
        <taxon>Bacillaceae</taxon>
        <taxon>Pradoshia</taxon>
    </lineage>
</organism>
<comment type="caution">
    <text evidence="1">The sequence shown here is derived from an EMBL/GenBank/DDBJ whole genome shotgun (WGS) entry which is preliminary data.</text>
</comment>
<reference evidence="1 2" key="1">
    <citation type="submission" date="2017-12" db="EMBL/GenBank/DDBJ databases">
        <title>Taxonomic description and draft genome of Pradoshia cofamensis Gen. nov., sp. nov., a thermotolerant bacillale isolated from anterior gut of earthworm Eisenia fetida.</title>
        <authorList>
            <person name="Saha T."/>
            <person name="Chakraborty R."/>
        </authorList>
    </citation>
    <scope>NUCLEOTIDE SEQUENCE [LARGE SCALE GENOMIC DNA]</scope>
    <source>
        <strain evidence="1 2">EAG3</strain>
    </source>
</reference>
<dbReference type="AlphaFoldDB" id="A0A2S7MXC1"/>
<name>A0A2S7MXC1_9BACI</name>
<dbReference type="OrthoDB" id="2974706at2"/>
<keyword evidence="2" id="KW-1185">Reference proteome</keyword>
<dbReference type="Proteomes" id="UP000239663">
    <property type="component" value="Unassembled WGS sequence"/>
</dbReference>
<dbReference type="RefSeq" id="WP_104850226.1">
    <property type="nucleotide sequence ID" value="NZ_PKOZ01000010.1"/>
</dbReference>
<protein>
    <submittedName>
        <fullName evidence="1">Uncharacterized protein</fullName>
    </submittedName>
</protein>
<accession>A0A2S7MXC1</accession>
<gene>
    <name evidence="1" type="ORF">CYL18_14360</name>
</gene>
<evidence type="ECO:0000313" key="2">
    <source>
        <dbReference type="Proteomes" id="UP000239663"/>
    </source>
</evidence>